<dbReference type="InterPro" id="IPR023332">
    <property type="entry name" value="Proteasome_alpha-type"/>
</dbReference>
<dbReference type="PROSITE" id="PS00388">
    <property type="entry name" value="PROTEASOME_ALPHA_1"/>
    <property type="match status" value="1"/>
</dbReference>
<protein>
    <recommendedName>
        <fullName evidence="6">Proteasome subunit alpha type</fullName>
    </recommendedName>
</protein>
<dbReference type="CDD" id="cd03754">
    <property type="entry name" value="proteasome_alpha_type_6"/>
    <property type="match status" value="1"/>
</dbReference>
<comment type="subcellular location">
    <subcellularLocation>
        <location evidence="6">Cytoplasm</location>
    </subcellularLocation>
    <subcellularLocation>
        <location evidence="6">Nucleus</location>
    </subcellularLocation>
</comment>
<dbReference type="Proteomes" id="UP000194236">
    <property type="component" value="Unassembled WGS sequence"/>
</dbReference>
<evidence type="ECO:0000256" key="1">
    <source>
        <dbReference type="ARBA" id="ARBA00002000"/>
    </source>
</evidence>
<comment type="function">
    <text evidence="1">The proteasome is a multicatalytic proteinase complex which is characterized by its ability to cleave peptides with Arg, Phe, Tyr, Leu, and Glu adjacent to the leaving group at neutral or slightly basic pH. The proteasome has an ATP-dependent proteolytic activity.</text>
</comment>
<dbReference type="AlphaFoldDB" id="A0A1Y3B0R7"/>
<comment type="caution">
    <text evidence="8">The sequence shown here is derived from an EMBL/GenBank/DDBJ whole genome shotgun (WGS) entry which is preliminary data.</text>
</comment>
<dbReference type="GO" id="GO:0006511">
    <property type="term" value="P:ubiquitin-dependent protein catabolic process"/>
    <property type="evidence" value="ECO:0007669"/>
    <property type="project" value="InterPro"/>
</dbReference>
<organism evidence="8 9">
    <name type="scientific">Euroglyphus maynei</name>
    <name type="common">Mayne's house dust mite</name>
    <dbReference type="NCBI Taxonomy" id="6958"/>
    <lineage>
        <taxon>Eukaryota</taxon>
        <taxon>Metazoa</taxon>
        <taxon>Ecdysozoa</taxon>
        <taxon>Arthropoda</taxon>
        <taxon>Chelicerata</taxon>
        <taxon>Arachnida</taxon>
        <taxon>Acari</taxon>
        <taxon>Acariformes</taxon>
        <taxon>Sarcoptiformes</taxon>
        <taxon>Astigmata</taxon>
        <taxon>Psoroptidia</taxon>
        <taxon>Analgoidea</taxon>
        <taxon>Pyroglyphidae</taxon>
        <taxon>Pyroglyphinae</taxon>
        <taxon>Euroglyphus</taxon>
    </lineage>
</organism>
<evidence type="ECO:0000256" key="4">
    <source>
        <dbReference type="ARBA" id="ARBA00023242"/>
    </source>
</evidence>
<keyword evidence="4 6" id="KW-0539">Nucleus</keyword>
<dbReference type="PROSITE" id="PS51475">
    <property type="entry name" value="PROTEASOME_ALPHA_2"/>
    <property type="match status" value="1"/>
</dbReference>
<sequence>MSRGSSAGFDRHITIFSPEGRLYQVEYAFKAINQNAITSIGLKGKDCSVVVTQRKVPDKLLEPNTICNIFHLTPYIGCVATGMQADCASLVQRARYEAANFKYKYGLDISVEALTRRLSDLAQVYTQNAEMRPLGVSLILISHEDGQPLVYKTDPAGYYSGYRGCSVGVKAIEVQNFLEKKLKKRCEMDKNETIQMAISALFTVLNVEFKPSELQIGVAEEGQKFHILNESEIEKHLAMLAEKD</sequence>
<evidence type="ECO:0000256" key="2">
    <source>
        <dbReference type="ARBA" id="ARBA00022490"/>
    </source>
</evidence>
<dbReference type="GO" id="GO:0005634">
    <property type="term" value="C:nucleus"/>
    <property type="evidence" value="ECO:0007669"/>
    <property type="project" value="UniProtKB-SubCell"/>
</dbReference>
<keyword evidence="3 5" id="KW-0647">Proteasome</keyword>
<dbReference type="GO" id="GO:0019773">
    <property type="term" value="C:proteasome core complex, alpha-subunit complex"/>
    <property type="evidence" value="ECO:0007669"/>
    <property type="project" value="UniProtKB-UniRule"/>
</dbReference>
<reference evidence="8 9" key="1">
    <citation type="submission" date="2017-03" db="EMBL/GenBank/DDBJ databases">
        <title>Genome Survey of Euroglyphus maynei.</title>
        <authorList>
            <person name="Arlian L.G."/>
            <person name="Morgan M.S."/>
            <person name="Rider S.D."/>
        </authorList>
    </citation>
    <scope>NUCLEOTIDE SEQUENCE [LARGE SCALE GENOMIC DNA]</scope>
    <source>
        <strain evidence="8">Arlian Lab</strain>
        <tissue evidence="8">Whole body</tissue>
    </source>
</reference>
<evidence type="ECO:0000256" key="3">
    <source>
        <dbReference type="ARBA" id="ARBA00022942"/>
    </source>
</evidence>
<dbReference type="Pfam" id="PF10584">
    <property type="entry name" value="Proteasome_A_N"/>
    <property type="match status" value="1"/>
</dbReference>
<dbReference type="InterPro" id="IPR000426">
    <property type="entry name" value="Proteasome_asu_N"/>
</dbReference>
<name>A0A1Y3B0R7_EURMA</name>
<dbReference type="GO" id="GO:0005737">
    <property type="term" value="C:cytoplasm"/>
    <property type="evidence" value="ECO:0007669"/>
    <property type="project" value="UniProtKB-SubCell"/>
</dbReference>
<dbReference type="Pfam" id="PF00227">
    <property type="entry name" value="Proteasome"/>
    <property type="match status" value="1"/>
</dbReference>
<dbReference type="SMART" id="SM00948">
    <property type="entry name" value="Proteasome_A_N"/>
    <property type="match status" value="1"/>
</dbReference>
<keyword evidence="9" id="KW-1185">Reference proteome</keyword>
<dbReference type="InterPro" id="IPR034642">
    <property type="entry name" value="Proteasome_subunit_alpha6"/>
</dbReference>
<evidence type="ECO:0000313" key="9">
    <source>
        <dbReference type="Proteomes" id="UP000194236"/>
    </source>
</evidence>
<proteinExistence type="inferred from homology"/>
<dbReference type="InterPro" id="IPR029055">
    <property type="entry name" value="Ntn_hydrolases_N"/>
</dbReference>
<accession>A0A1Y3B0R7</accession>
<comment type="subunit">
    <text evidence="6">The 20S proteasome core is composed of 28 subunits that are arranged in four stacked rings, resulting in a barrel-shaped structure. The two end rings are each formed by seven alpha subunits, and the two central rings are each formed by seven beta subunits.</text>
</comment>
<keyword evidence="2 6" id="KW-0963">Cytoplasm</keyword>
<dbReference type="OrthoDB" id="5835702at2759"/>
<evidence type="ECO:0000259" key="7">
    <source>
        <dbReference type="PROSITE" id="PS00388"/>
    </source>
</evidence>
<dbReference type="EMBL" id="MUJZ01047333">
    <property type="protein sequence ID" value="OTF74381.1"/>
    <property type="molecule type" value="Genomic_DNA"/>
</dbReference>
<comment type="similarity">
    <text evidence="5 6">Belongs to the peptidase T1A family.</text>
</comment>
<evidence type="ECO:0000256" key="6">
    <source>
        <dbReference type="RuleBase" id="RU000551"/>
    </source>
</evidence>
<gene>
    <name evidence="8" type="ORF">BLA29_000830</name>
</gene>
<feature type="domain" description="Proteasome alpha-type subunits" evidence="7">
    <location>
        <begin position="9"/>
        <end position="31"/>
    </location>
</feature>
<evidence type="ECO:0000256" key="5">
    <source>
        <dbReference type="PROSITE-ProRule" id="PRU00808"/>
    </source>
</evidence>
<dbReference type="InterPro" id="IPR001353">
    <property type="entry name" value="Proteasome_sua/b"/>
</dbReference>
<dbReference type="Gene3D" id="3.60.20.10">
    <property type="entry name" value="Glutamine Phosphoribosylpyrophosphate, subunit 1, domain 1"/>
    <property type="match status" value="1"/>
</dbReference>
<dbReference type="InterPro" id="IPR050115">
    <property type="entry name" value="Proteasome_alpha"/>
</dbReference>
<dbReference type="PANTHER" id="PTHR11599">
    <property type="entry name" value="PROTEASOME SUBUNIT ALPHA/BETA"/>
    <property type="match status" value="1"/>
</dbReference>
<dbReference type="SUPFAM" id="SSF56235">
    <property type="entry name" value="N-terminal nucleophile aminohydrolases (Ntn hydrolases)"/>
    <property type="match status" value="1"/>
</dbReference>
<evidence type="ECO:0000313" key="8">
    <source>
        <dbReference type="EMBL" id="OTF74381.1"/>
    </source>
</evidence>